<dbReference type="GO" id="GO:0006605">
    <property type="term" value="P:protein targeting"/>
    <property type="evidence" value="ECO:0007669"/>
    <property type="project" value="InterPro"/>
</dbReference>
<sequence length="99" mass="11298">NGGLHVIITYLPTNIRIEIQAFGRTARKDNKGTGEYIILSQYGLSIETLKQLRNSQEKERLDSFLINDLPKIKIEEDLLQGFDDDDDTQWPFFARAGGL</sequence>
<evidence type="ECO:0000313" key="1">
    <source>
        <dbReference type="EMBL" id="CAF1682114.1"/>
    </source>
</evidence>
<gene>
    <name evidence="1" type="ORF">OVA965_LOCUS46100</name>
    <name evidence="2" type="ORF">TMI583_LOCUS50338</name>
</gene>
<name>A0A8S2GCF1_9BILA</name>
<accession>A0A8S2GCF1</accession>
<dbReference type="GO" id="GO:0005524">
    <property type="term" value="F:ATP binding"/>
    <property type="evidence" value="ECO:0007669"/>
    <property type="project" value="InterPro"/>
</dbReference>
<dbReference type="GO" id="GO:0006886">
    <property type="term" value="P:intracellular protein transport"/>
    <property type="evidence" value="ECO:0007669"/>
    <property type="project" value="InterPro"/>
</dbReference>
<dbReference type="PANTHER" id="PTHR30612:SF0">
    <property type="entry name" value="CHLOROPLAST PROTEIN-TRANSPORTING ATPASE"/>
    <property type="match status" value="1"/>
</dbReference>
<dbReference type="PANTHER" id="PTHR30612">
    <property type="entry name" value="SECA INNER MEMBRANE COMPONENT OF SEC PROTEIN SECRETION SYSTEM"/>
    <property type="match status" value="1"/>
</dbReference>
<evidence type="ECO:0000313" key="3">
    <source>
        <dbReference type="Proteomes" id="UP000677228"/>
    </source>
</evidence>
<protein>
    <submittedName>
        <fullName evidence="1">Uncharacterized protein</fullName>
    </submittedName>
</protein>
<dbReference type="Proteomes" id="UP000677228">
    <property type="component" value="Unassembled WGS sequence"/>
</dbReference>
<dbReference type="EMBL" id="CAJNOK010080417">
    <property type="protein sequence ID" value="CAF1682114.1"/>
    <property type="molecule type" value="Genomic_DNA"/>
</dbReference>
<reference evidence="1" key="1">
    <citation type="submission" date="2021-02" db="EMBL/GenBank/DDBJ databases">
        <authorList>
            <person name="Nowell W R."/>
        </authorList>
    </citation>
    <scope>NUCLEOTIDE SEQUENCE</scope>
</reference>
<dbReference type="EMBL" id="CAJOBA010120276">
    <property type="protein sequence ID" value="CAF4578224.1"/>
    <property type="molecule type" value="Genomic_DNA"/>
</dbReference>
<comment type="caution">
    <text evidence="1">The sequence shown here is derived from an EMBL/GenBank/DDBJ whole genome shotgun (WGS) entry which is preliminary data.</text>
</comment>
<proteinExistence type="predicted"/>
<feature type="non-terminal residue" evidence="1">
    <location>
        <position position="1"/>
    </location>
</feature>
<dbReference type="Gene3D" id="3.40.50.300">
    <property type="entry name" value="P-loop containing nucleotide triphosphate hydrolases"/>
    <property type="match status" value="1"/>
</dbReference>
<dbReference type="AlphaFoldDB" id="A0A8S2GCF1"/>
<dbReference type="SUPFAM" id="SSF52540">
    <property type="entry name" value="P-loop containing nucleoside triphosphate hydrolases"/>
    <property type="match status" value="1"/>
</dbReference>
<evidence type="ECO:0000313" key="2">
    <source>
        <dbReference type="EMBL" id="CAF4578224.1"/>
    </source>
</evidence>
<organism evidence="1 3">
    <name type="scientific">Didymodactylos carnosus</name>
    <dbReference type="NCBI Taxonomy" id="1234261"/>
    <lineage>
        <taxon>Eukaryota</taxon>
        <taxon>Metazoa</taxon>
        <taxon>Spiralia</taxon>
        <taxon>Gnathifera</taxon>
        <taxon>Rotifera</taxon>
        <taxon>Eurotatoria</taxon>
        <taxon>Bdelloidea</taxon>
        <taxon>Philodinida</taxon>
        <taxon>Philodinidae</taxon>
        <taxon>Didymodactylos</taxon>
    </lineage>
</organism>
<dbReference type="InterPro" id="IPR000185">
    <property type="entry name" value="SecA"/>
</dbReference>
<dbReference type="Proteomes" id="UP000682733">
    <property type="component" value="Unassembled WGS sequence"/>
</dbReference>
<dbReference type="InterPro" id="IPR027417">
    <property type="entry name" value="P-loop_NTPase"/>
</dbReference>